<reference evidence="3" key="1">
    <citation type="journal article" date="2019" name="Int. J. Syst. Evol. Microbiol.">
        <title>The Global Catalogue of Microorganisms (GCM) 10K type strain sequencing project: providing services to taxonomists for standard genome sequencing and annotation.</title>
        <authorList>
            <consortium name="The Broad Institute Genomics Platform"/>
            <consortium name="The Broad Institute Genome Sequencing Center for Infectious Disease"/>
            <person name="Wu L."/>
            <person name="Ma J."/>
        </authorList>
    </citation>
    <scope>NUCLEOTIDE SEQUENCE [LARGE SCALE GENOMIC DNA]</scope>
    <source>
        <strain evidence="3">R28</strain>
    </source>
</reference>
<dbReference type="Proteomes" id="UP001597383">
    <property type="component" value="Unassembled WGS sequence"/>
</dbReference>
<dbReference type="RefSeq" id="WP_377554560.1">
    <property type="nucleotide sequence ID" value="NZ_JBHUHQ010000002.1"/>
</dbReference>
<keyword evidence="3" id="KW-1185">Reference proteome</keyword>
<evidence type="ECO:0000313" key="3">
    <source>
        <dbReference type="Proteomes" id="UP001597383"/>
    </source>
</evidence>
<name>A0ABW4VUE1_9BACI</name>
<feature type="transmembrane region" description="Helical" evidence="1">
    <location>
        <begin position="59"/>
        <end position="79"/>
    </location>
</feature>
<protein>
    <recommendedName>
        <fullName evidence="4">DUF3784 domain-containing protein</fullName>
    </recommendedName>
</protein>
<proteinExistence type="predicted"/>
<gene>
    <name evidence="2" type="ORF">ACFSJF_00945</name>
</gene>
<keyword evidence="1" id="KW-0472">Membrane</keyword>
<evidence type="ECO:0000313" key="2">
    <source>
        <dbReference type="EMBL" id="MFD2042877.1"/>
    </source>
</evidence>
<sequence>MNILLGVLSILWGITTLIFFFFKLKEKDFSDFKVRNELGDEGFPLLVIWNWILRKLPIAFIRSTVIVTGLIFIIGGIVII</sequence>
<evidence type="ECO:0008006" key="4">
    <source>
        <dbReference type="Google" id="ProtNLM"/>
    </source>
</evidence>
<keyword evidence="1" id="KW-0812">Transmembrane</keyword>
<evidence type="ECO:0000256" key="1">
    <source>
        <dbReference type="SAM" id="Phobius"/>
    </source>
</evidence>
<keyword evidence="1" id="KW-1133">Transmembrane helix</keyword>
<comment type="caution">
    <text evidence="2">The sequence shown here is derived from an EMBL/GenBank/DDBJ whole genome shotgun (WGS) entry which is preliminary data.</text>
</comment>
<feature type="transmembrane region" description="Helical" evidence="1">
    <location>
        <begin position="6"/>
        <end position="24"/>
    </location>
</feature>
<dbReference type="EMBL" id="JBHUHQ010000002">
    <property type="protein sequence ID" value="MFD2042877.1"/>
    <property type="molecule type" value="Genomic_DNA"/>
</dbReference>
<accession>A0ABW4VUE1</accession>
<organism evidence="2 3">
    <name type="scientific">Ornithinibacillus salinisoli</name>
    <dbReference type="NCBI Taxonomy" id="1848459"/>
    <lineage>
        <taxon>Bacteria</taxon>
        <taxon>Bacillati</taxon>
        <taxon>Bacillota</taxon>
        <taxon>Bacilli</taxon>
        <taxon>Bacillales</taxon>
        <taxon>Bacillaceae</taxon>
        <taxon>Ornithinibacillus</taxon>
    </lineage>
</organism>